<proteinExistence type="predicted"/>
<reference evidence="1 2" key="1">
    <citation type="submission" date="2018-10" db="EMBL/GenBank/DDBJ databases">
        <title>Natrarchaeobius chitinivorans gen. nov., sp. nov., and Natrarchaeobius haloalkaliphilus sp. nov., alkaliphilic, chitin-utilizing haloarchaea from hypersaline alkaline lakes.</title>
        <authorList>
            <person name="Sorokin D.Y."/>
            <person name="Elcheninov A.G."/>
            <person name="Kostrikina N.A."/>
            <person name="Bale N.J."/>
            <person name="Sinninghe Damste J.S."/>
            <person name="Khijniak T.V."/>
            <person name="Kublanov I.V."/>
            <person name="Toshchakov S.V."/>
        </authorList>
    </citation>
    <scope>NUCLEOTIDE SEQUENCE [LARGE SCALE GENOMIC DNA]</scope>
    <source>
        <strain evidence="1 2">AArcht-Sl</strain>
    </source>
</reference>
<dbReference type="SUPFAM" id="SSF55961">
    <property type="entry name" value="Bet v1-like"/>
    <property type="match status" value="1"/>
</dbReference>
<evidence type="ECO:0000313" key="1">
    <source>
        <dbReference type="EMBL" id="RQG91731.1"/>
    </source>
</evidence>
<dbReference type="EMBL" id="REFY01000002">
    <property type="protein sequence ID" value="RQG91731.1"/>
    <property type="molecule type" value="Genomic_DNA"/>
</dbReference>
<dbReference type="RefSeq" id="WP_124177747.1">
    <property type="nucleotide sequence ID" value="NZ_REFY01000002.1"/>
</dbReference>
<dbReference type="OrthoDB" id="66844at2157"/>
<name>A0A3N6M8M5_9EURY</name>
<gene>
    <name evidence="1" type="ORF">EA462_06610</name>
</gene>
<protein>
    <submittedName>
        <fullName evidence="1">SRPBCC family protein</fullName>
    </submittedName>
</protein>
<sequence length="144" mass="16327">MTRIQRTRTQDGRRLEVSHVFEAPPAEVWDLLVDTTRWTEWLPIVGVESTDRRIQAGTSGRIRVPGVWLPFVVTDRADRRWTWRIAGAMGATHRVDDLGAKRCRVAFELPPHAVGSAPLCLDAVERIERLWDAERSETAEAGTD</sequence>
<dbReference type="InterPro" id="IPR019587">
    <property type="entry name" value="Polyketide_cyclase/dehydratase"/>
</dbReference>
<dbReference type="Pfam" id="PF10604">
    <property type="entry name" value="Polyketide_cyc2"/>
    <property type="match status" value="1"/>
</dbReference>
<keyword evidence="2" id="KW-1185">Reference proteome</keyword>
<comment type="caution">
    <text evidence="1">The sequence shown here is derived from an EMBL/GenBank/DDBJ whole genome shotgun (WGS) entry which is preliminary data.</text>
</comment>
<dbReference type="Gene3D" id="3.30.530.20">
    <property type="match status" value="1"/>
</dbReference>
<dbReference type="AlphaFoldDB" id="A0A3N6M8M5"/>
<organism evidence="1 2">
    <name type="scientific">Natrarchaeobius halalkaliphilus</name>
    <dbReference type="NCBI Taxonomy" id="1679091"/>
    <lineage>
        <taxon>Archaea</taxon>
        <taxon>Methanobacteriati</taxon>
        <taxon>Methanobacteriota</taxon>
        <taxon>Stenosarchaea group</taxon>
        <taxon>Halobacteria</taxon>
        <taxon>Halobacteriales</taxon>
        <taxon>Natrialbaceae</taxon>
        <taxon>Natrarchaeobius</taxon>
    </lineage>
</organism>
<dbReference type="Proteomes" id="UP000273828">
    <property type="component" value="Unassembled WGS sequence"/>
</dbReference>
<accession>A0A3N6M8M5</accession>
<dbReference type="InterPro" id="IPR023393">
    <property type="entry name" value="START-like_dom_sf"/>
</dbReference>
<evidence type="ECO:0000313" key="2">
    <source>
        <dbReference type="Proteomes" id="UP000273828"/>
    </source>
</evidence>